<feature type="region of interest" description="Disordered" evidence="1">
    <location>
        <begin position="30"/>
        <end position="94"/>
    </location>
</feature>
<reference evidence="2" key="1">
    <citation type="submission" date="2021-11" db="EMBL/GenBank/DDBJ databases">
        <title>Description of a new species Pelosinus isolated from the bottom sediments of Lake Baikal.</title>
        <authorList>
            <person name="Zakharyuk A."/>
        </authorList>
    </citation>
    <scope>NUCLEOTIDE SEQUENCE</scope>
    <source>
        <strain evidence="2">Bkl1</strain>
    </source>
</reference>
<dbReference type="Proteomes" id="UP001165492">
    <property type="component" value="Unassembled WGS sequence"/>
</dbReference>
<feature type="compositionally biased region" description="Basic and acidic residues" evidence="1">
    <location>
        <begin position="42"/>
        <end position="94"/>
    </location>
</feature>
<organism evidence="2 3">
    <name type="scientific">Pelosinus baikalensis</name>
    <dbReference type="NCBI Taxonomy" id="2892015"/>
    <lineage>
        <taxon>Bacteria</taxon>
        <taxon>Bacillati</taxon>
        <taxon>Bacillota</taxon>
        <taxon>Negativicutes</taxon>
        <taxon>Selenomonadales</taxon>
        <taxon>Sporomusaceae</taxon>
        <taxon>Pelosinus</taxon>
    </lineage>
</organism>
<gene>
    <name evidence="2" type="ORF">LMF89_20835</name>
</gene>
<comment type="caution">
    <text evidence="2">The sequence shown here is derived from an EMBL/GenBank/DDBJ whole genome shotgun (WGS) entry which is preliminary data.</text>
</comment>
<name>A0ABS8HXP0_9FIRM</name>
<evidence type="ECO:0000256" key="1">
    <source>
        <dbReference type="SAM" id="MobiDB-lite"/>
    </source>
</evidence>
<proteinExistence type="predicted"/>
<accession>A0ABS8HXP0</accession>
<keyword evidence="3" id="KW-1185">Reference proteome</keyword>
<sequence length="109" mass="13272">MNNVVKKMVIFSMIGIIQIGSSASLLEASPLHNELTPQQQGGDRHDRHDQDQDRRERERIENERHEREMKRRPNENDREWHERQRHENERHEENLRRIAHDILELILDK</sequence>
<protein>
    <submittedName>
        <fullName evidence="2">Uncharacterized protein</fullName>
    </submittedName>
</protein>
<evidence type="ECO:0000313" key="3">
    <source>
        <dbReference type="Proteomes" id="UP001165492"/>
    </source>
</evidence>
<dbReference type="RefSeq" id="WP_229536730.1">
    <property type="nucleotide sequence ID" value="NZ_JAJHJB010000040.1"/>
</dbReference>
<evidence type="ECO:0000313" key="2">
    <source>
        <dbReference type="EMBL" id="MCC5467785.1"/>
    </source>
</evidence>
<dbReference type="EMBL" id="JAJHJB010000040">
    <property type="protein sequence ID" value="MCC5467785.1"/>
    <property type="molecule type" value="Genomic_DNA"/>
</dbReference>